<dbReference type="RefSeq" id="WP_379558209.1">
    <property type="nucleotide sequence ID" value="NZ_JBHTJS010000035.1"/>
</dbReference>
<name>A0ABW3KJH9_9GAMM</name>
<evidence type="ECO:0000313" key="2">
    <source>
        <dbReference type="EMBL" id="MFD1008226.1"/>
    </source>
</evidence>
<reference evidence="3" key="1">
    <citation type="journal article" date="2019" name="Int. J. Syst. Evol. Microbiol.">
        <title>The Global Catalogue of Microorganisms (GCM) 10K type strain sequencing project: providing services to taxonomists for standard genome sequencing and annotation.</title>
        <authorList>
            <consortium name="The Broad Institute Genomics Platform"/>
            <consortium name="The Broad Institute Genome Sequencing Center for Infectious Disease"/>
            <person name="Wu L."/>
            <person name="Ma J."/>
        </authorList>
    </citation>
    <scope>NUCLEOTIDE SEQUENCE [LARGE SCALE GENOMIC DNA]</scope>
    <source>
        <strain evidence="3">CCUG 60525</strain>
    </source>
</reference>
<dbReference type="CDD" id="cd05403">
    <property type="entry name" value="NT_KNTase_like"/>
    <property type="match status" value="1"/>
</dbReference>
<dbReference type="InterPro" id="IPR043519">
    <property type="entry name" value="NT_sf"/>
</dbReference>
<comment type="caution">
    <text evidence="2">The sequence shown here is derived from an EMBL/GenBank/DDBJ whole genome shotgun (WGS) entry which is preliminary data.</text>
</comment>
<evidence type="ECO:0000313" key="3">
    <source>
        <dbReference type="Proteomes" id="UP001597048"/>
    </source>
</evidence>
<dbReference type="Gene3D" id="3.30.460.10">
    <property type="entry name" value="Beta Polymerase, domain 2"/>
    <property type="match status" value="1"/>
</dbReference>
<sequence length="89" mass="10083">MPLLTKIIELANKRSNIAALWLYGSRARGDHHADSDYDLAVVFTHWLPDALSRRLRPEELALASHDRKMPRTAFPEPVWGSLLSCIFVG</sequence>
<dbReference type="SUPFAM" id="SSF81301">
    <property type="entry name" value="Nucleotidyltransferase"/>
    <property type="match status" value="1"/>
</dbReference>
<dbReference type="Pfam" id="PF18765">
    <property type="entry name" value="Polbeta"/>
    <property type="match status" value="1"/>
</dbReference>
<dbReference type="Proteomes" id="UP001597048">
    <property type="component" value="Unassembled WGS sequence"/>
</dbReference>
<dbReference type="EMBL" id="JBHTJS010000035">
    <property type="protein sequence ID" value="MFD1008226.1"/>
    <property type="molecule type" value="Genomic_DNA"/>
</dbReference>
<accession>A0ABW3KJH9</accession>
<feature type="domain" description="Polymerase beta nucleotidyltransferase" evidence="1">
    <location>
        <begin position="6"/>
        <end position="48"/>
    </location>
</feature>
<gene>
    <name evidence="2" type="ORF">ACFQ1C_08680</name>
</gene>
<protein>
    <submittedName>
        <fullName evidence="2">Nucleotidyltransferase domain-containing protein</fullName>
    </submittedName>
</protein>
<dbReference type="InterPro" id="IPR041633">
    <property type="entry name" value="Polbeta"/>
</dbReference>
<evidence type="ECO:0000259" key="1">
    <source>
        <dbReference type="Pfam" id="PF18765"/>
    </source>
</evidence>
<organism evidence="2 3">
    <name type="scientific">Oceanisphaera ostreae</name>
    <dbReference type="NCBI Taxonomy" id="914151"/>
    <lineage>
        <taxon>Bacteria</taxon>
        <taxon>Pseudomonadati</taxon>
        <taxon>Pseudomonadota</taxon>
        <taxon>Gammaproteobacteria</taxon>
        <taxon>Aeromonadales</taxon>
        <taxon>Aeromonadaceae</taxon>
        <taxon>Oceanisphaera</taxon>
    </lineage>
</organism>
<proteinExistence type="predicted"/>
<keyword evidence="3" id="KW-1185">Reference proteome</keyword>